<dbReference type="AlphaFoldDB" id="A0A2I1HPZ4"/>
<dbReference type="VEuPathDB" id="FungiDB:FUN_004663"/>
<gene>
    <name evidence="2" type="ORF">RhiirA4_485300</name>
</gene>
<protein>
    <submittedName>
        <fullName evidence="2">Uncharacterized protein</fullName>
    </submittedName>
</protein>
<dbReference type="EMBL" id="LLXI01004781">
    <property type="protein sequence ID" value="PKY60950.1"/>
    <property type="molecule type" value="Genomic_DNA"/>
</dbReference>
<accession>A0A2I1HPZ4</accession>
<evidence type="ECO:0000313" key="2">
    <source>
        <dbReference type="EMBL" id="PKY60950.1"/>
    </source>
</evidence>
<keyword evidence="3" id="KW-1185">Reference proteome</keyword>
<feature type="compositionally biased region" description="Basic and acidic residues" evidence="1">
    <location>
        <begin position="104"/>
        <end position="117"/>
    </location>
</feature>
<sequence>MSYSRLSASPSMKEVKEKMIEIKEIFEANYQEMEWTSIQGESIEEMREETQISGKEEFQAWMRKDENYLILAKKIIVKTENHGLFQIFVEMNEDFTKRLEDENRYQDNKEIGAKRPILESPEVPERAPWMVATEGSEEEEDKSEEEEKPEEAKKNSNEPDPPKQKTSKKKRKGKKKH</sequence>
<organism evidence="2 3">
    <name type="scientific">Rhizophagus irregularis</name>
    <dbReference type="NCBI Taxonomy" id="588596"/>
    <lineage>
        <taxon>Eukaryota</taxon>
        <taxon>Fungi</taxon>
        <taxon>Fungi incertae sedis</taxon>
        <taxon>Mucoromycota</taxon>
        <taxon>Glomeromycotina</taxon>
        <taxon>Glomeromycetes</taxon>
        <taxon>Glomerales</taxon>
        <taxon>Glomeraceae</taxon>
        <taxon>Rhizophagus</taxon>
    </lineage>
</organism>
<reference evidence="2 3" key="1">
    <citation type="submission" date="2015-10" db="EMBL/GenBank/DDBJ databases">
        <title>Genome analyses suggest a sexual origin of heterokaryosis in a supposedly ancient asexual fungus.</title>
        <authorList>
            <person name="Ropars J."/>
            <person name="Sedzielewska K."/>
            <person name="Noel J."/>
            <person name="Charron P."/>
            <person name="Farinelli L."/>
            <person name="Marton T."/>
            <person name="Kruger M."/>
            <person name="Pelin A."/>
            <person name="Brachmann A."/>
            <person name="Corradi N."/>
        </authorList>
    </citation>
    <scope>NUCLEOTIDE SEQUENCE [LARGE SCALE GENOMIC DNA]</scope>
    <source>
        <strain evidence="2 3">A4</strain>
    </source>
</reference>
<feature type="compositionally biased region" description="Acidic residues" evidence="1">
    <location>
        <begin position="135"/>
        <end position="149"/>
    </location>
</feature>
<feature type="region of interest" description="Disordered" evidence="1">
    <location>
        <begin position="104"/>
        <end position="177"/>
    </location>
</feature>
<dbReference type="Proteomes" id="UP000234323">
    <property type="component" value="Unassembled WGS sequence"/>
</dbReference>
<dbReference type="VEuPathDB" id="FungiDB:RhiirFUN_019121"/>
<feature type="compositionally biased region" description="Basic and acidic residues" evidence="1">
    <location>
        <begin position="150"/>
        <end position="163"/>
    </location>
</feature>
<proteinExistence type="predicted"/>
<evidence type="ECO:0000313" key="3">
    <source>
        <dbReference type="Proteomes" id="UP000234323"/>
    </source>
</evidence>
<comment type="caution">
    <text evidence="2">The sequence shown here is derived from an EMBL/GenBank/DDBJ whole genome shotgun (WGS) entry which is preliminary data.</text>
</comment>
<feature type="compositionally biased region" description="Basic residues" evidence="1">
    <location>
        <begin position="165"/>
        <end position="177"/>
    </location>
</feature>
<name>A0A2I1HPZ4_9GLOM</name>
<evidence type="ECO:0000256" key="1">
    <source>
        <dbReference type="SAM" id="MobiDB-lite"/>
    </source>
</evidence>